<feature type="region of interest" description="Disordered" evidence="1">
    <location>
        <begin position="256"/>
        <end position="335"/>
    </location>
</feature>
<reference evidence="2" key="1">
    <citation type="submission" date="2023-10" db="EMBL/GenBank/DDBJ databases">
        <authorList>
            <person name="Domelevo Entfellner J.-B."/>
        </authorList>
    </citation>
    <scope>NUCLEOTIDE SEQUENCE</scope>
</reference>
<feature type="region of interest" description="Disordered" evidence="1">
    <location>
        <begin position="1"/>
        <end position="61"/>
    </location>
</feature>
<dbReference type="EMBL" id="OY731406">
    <property type="protein sequence ID" value="CAJ1975392.1"/>
    <property type="molecule type" value="Genomic_DNA"/>
</dbReference>
<evidence type="ECO:0000256" key="1">
    <source>
        <dbReference type="SAM" id="MobiDB-lite"/>
    </source>
</evidence>
<protein>
    <submittedName>
        <fullName evidence="2">Uncharacterized protein</fullName>
    </submittedName>
</protein>
<dbReference type="Gramene" id="rna-AYBTSS11_LOCUS27505">
    <property type="protein sequence ID" value="CAJ1975392.1"/>
    <property type="gene ID" value="gene-AYBTSS11_LOCUS27505"/>
</dbReference>
<organism evidence="2 3">
    <name type="scientific">Sphenostylis stenocarpa</name>
    <dbReference type="NCBI Taxonomy" id="92480"/>
    <lineage>
        <taxon>Eukaryota</taxon>
        <taxon>Viridiplantae</taxon>
        <taxon>Streptophyta</taxon>
        <taxon>Embryophyta</taxon>
        <taxon>Tracheophyta</taxon>
        <taxon>Spermatophyta</taxon>
        <taxon>Magnoliopsida</taxon>
        <taxon>eudicotyledons</taxon>
        <taxon>Gunneridae</taxon>
        <taxon>Pentapetalae</taxon>
        <taxon>rosids</taxon>
        <taxon>fabids</taxon>
        <taxon>Fabales</taxon>
        <taxon>Fabaceae</taxon>
        <taxon>Papilionoideae</taxon>
        <taxon>50 kb inversion clade</taxon>
        <taxon>NPAAA clade</taxon>
        <taxon>indigoferoid/millettioid clade</taxon>
        <taxon>Phaseoleae</taxon>
        <taxon>Sphenostylis</taxon>
    </lineage>
</organism>
<accession>A0AA86TQN7</accession>
<dbReference type="PANTHER" id="PTHR33673:SF38">
    <property type="entry name" value="CHROMODOMAIN-HELICASE-DNA-BINDING PROTEIN 7-LIKE"/>
    <property type="match status" value="1"/>
</dbReference>
<evidence type="ECO:0000313" key="2">
    <source>
        <dbReference type="EMBL" id="CAJ1975392.1"/>
    </source>
</evidence>
<dbReference type="AlphaFoldDB" id="A0AA86TQN7"/>
<feature type="region of interest" description="Disordered" evidence="1">
    <location>
        <begin position="125"/>
        <end position="148"/>
    </location>
</feature>
<dbReference type="Proteomes" id="UP001189624">
    <property type="component" value="Chromosome 9"/>
</dbReference>
<evidence type="ECO:0000313" key="3">
    <source>
        <dbReference type="Proteomes" id="UP001189624"/>
    </source>
</evidence>
<gene>
    <name evidence="2" type="ORF">AYBTSS11_LOCUS27505</name>
</gene>
<feature type="compositionally biased region" description="Polar residues" evidence="1">
    <location>
        <begin position="39"/>
        <end position="53"/>
    </location>
</feature>
<feature type="compositionally biased region" description="Polar residues" evidence="1">
    <location>
        <begin position="259"/>
        <end position="269"/>
    </location>
</feature>
<dbReference type="PANTHER" id="PTHR33673">
    <property type="entry name" value="SUPPRESSOR SRP40-LIKE PROTEIN"/>
    <property type="match status" value="1"/>
</dbReference>
<feature type="compositionally biased region" description="Polar residues" evidence="1">
    <location>
        <begin position="316"/>
        <end position="335"/>
    </location>
</feature>
<name>A0AA86TQN7_9FABA</name>
<keyword evidence="3" id="KW-1185">Reference proteome</keyword>
<feature type="compositionally biased region" description="Basic and acidic residues" evidence="1">
    <location>
        <begin position="288"/>
        <end position="305"/>
    </location>
</feature>
<sequence length="335" mass="37058">MVHDHLHSLPPVKQEKGVMTNNSVTGFPDDGLLGPHSSLVPSPNESSQGNHFNVPSPERSHWSMPNCEAWRHPYNTHAETHYPFSSPQLDPLFTLESAQNQQFRDGAPVTKQSPPLQVMERVENPTTSPDYRFPSHVFDRNKSKSTNQWSNASNESLFSIHMGNTSFSSDIGWMSKSREMDKFVDMNASDASVQGNLPALPSQPLSPATKFNDINQCTAKQCDGSKLTELKAAETMREVIMESSIKRASLRDGDLTNLAGETNGRSNLHSHSRHSDASTTSFAFNVSDGDKTISRKHDEEKEKQQSPEATPDAVQTPKQTTDSPQNKSPSCFSCC</sequence>
<proteinExistence type="predicted"/>